<organism evidence="1 3">
    <name type="scientific">Trifolium pratense</name>
    <name type="common">Red clover</name>
    <dbReference type="NCBI Taxonomy" id="57577"/>
    <lineage>
        <taxon>Eukaryota</taxon>
        <taxon>Viridiplantae</taxon>
        <taxon>Streptophyta</taxon>
        <taxon>Embryophyta</taxon>
        <taxon>Tracheophyta</taxon>
        <taxon>Spermatophyta</taxon>
        <taxon>Magnoliopsida</taxon>
        <taxon>eudicotyledons</taxon>
        <taxon>Gunneridae</taxon>
        <taxon>Pentapetalae</taxon>
        <taxon>rosids</taxon>
        <taxon>fabids</taxon>
        <taxon>Fabales</taxon>
        <taxon>Fabaceae</taxon>
        <taxon>Papilionoideae</taxon>
        <taxon>50 kb inversion clade</taxon>
        <taxon>NPAAA clade</taxon>
        <taxon>Hologalegina</taxon>
        <taxon>IRL clade</taxon>
        <taxon>Trifolieae</taxon>
        <taxon>Trifolium</taxon>
    </lineage>
</organism>
<evidence type="ECO:0000313" key="2">
    <source>
        <dbReference type="EMBL" id="PNX91211.1"/>
    </source>
</evidence>
<sequence length="88" mass="9276">MPPIGVAYTTVKITALLNLFISSGCSSAGGRRCRIPVATGIIITAAAVLCNHMLTKNVVAHRPNSSIDGFSGLPQNTKVTYDKNYIIA</sequence>
<reference evidence="1 3" key="2">
    <citation type="journal article" date="2017" name="Front. Plant Sci.">
        <title>Gene Classification and Mining of Molecular Markers Useful in Red Clover (Trifolium pratense) Breeding.</title>
        <authorList>
            <person name="Istvanek J."/>
            <person name="Dluhosova J."/>
            <person name="Dluhos P."/>
            <person name="Patkova L."/>
            <person name="Nedelnik J."/>
            <person name="Repkova J."/>
        </authorList>
    </citation>
    <scope>NUCLEOTIDE SEQUENCE [LARGE SCALE GENOMIC DNA]</scope>
    <source>
        <strain evidence="3">cv. Tatra</strain>
        <tissue evidence="1">Young leaves</tissue>
    </source>
</reference>
<dbReference type="EMBL" id="ASHM01065391">
    <property type="protein sequence ID" value="PNX91211.1"/>
    <property type="molecule type" value="Genomic_DNA"/>
</dbReference>
<dbReference type="EMBL" id="ASHM01044810">
    <property type="protein sequence ID" value="PNX83739.1"/>
    <property type="molecule type" value="Genomic_DNA"/>
</dbReference>
<gene>
    <name evidence="1" type="ORF">L195_g039786</name>
    <name evidence="2" type="ORF">L195_g047341</name>
</gene>
<protein>
    <submittedName>
        <fullName evidence="1">Uncharacterized protein</fullName>
    </submittedName>
</protein>
<comment type="caution">
    <text evidence="1">The sequence shown here is derived from an EMBL/GenBank/DDBJ whole genome shotgun (WGS) entry which is preliminary data.</text>
</comment>
<proteinExistence type="predicted"/>
<evidence type="ECO:0000313" key="3">
    <source>
        <dbReference type="Proteomes" id="UP000236291"/>
    </source>
</evidence>
<name>A0A2K3LYX5_TRIPR</name>
<accession>A0A2K3LYX5</accession>
<evidence type="ECO:0000313" key="1">
    <source>
        <dbReference type="EMBL" id="PNX83739.1"/>
    </source>
</evidence>
<reference evidence="1 3" key="1">
    <citation type="journal article" date="2014" name="Am. J. Bot.">
        <title>Genome assembly and annotation for red clover (Trifolium pratense; Fabaceae).</title>
        <authorList>
            <person name="Istvanek J."/>
            <person name="Jaros M."/>
            <person name="Krenek A."/>
            <person name="Repkova J."/>
        </authorList>
    </citation>
    <scope>NUCLEOTIDE SEQUENCE [LARGE SCALE GENOMIC DNA]</scope>
    <source>
        <strain evidence="3">cv. Tatra</strain>
        <tissue evidence="1">Young leaves</tissue>
    </source>
</reference>
<dbReference type="Proteomes" id="UP000236291">
    <property type="component" value="Unassembled WGS sequence"/>
</dbReference>
<dbReference type="AlphaFoldDB" id="A0A2K3LYX5"/>